<keyword evidence="2 3" id="KW-0040">ANK repeat</keyword>
<feature type="repeat" description="ANK" evidence="3">
    <location>
        <begin position="88"/>
        <end position="116"/>
    </location>
</feature>
<dbReference type="Proteomes" id="UP000789595">
    <property type="component" value="Unassembled WGS sequence"/>
</dbReference>
<organism evidence="4 5">
    <name type="scientific">Pelagomonas calceolata</name>
    <dbReference type="NCBI Taxonomy" id="35677"/>
    <lineage>
        <taxon>Eukaryota</taxon>
        <taxon>Sar</taxon>
        <taxon>Stramenopiles</taxon>
        <taxon>Ochrophyta</taxon>
        <taxon>Pelagophyceae</taxon>
        <taxon>Pelagomonadales</taxon>
        <taxon>Pelagomonadaceae</taxon>
        <taxon>Pelagomonas</taxon>
    </lineage>
</organism>
<dbReference type="EMBL" id="CAKKNE010000001">
    <property type="protein sequence ID" value="CAH0364047.1"/>
    <property type="molecule type" value="Genomic_DNA"/>
</dbReference>
<gene>
    <name evidence="4" type="ORF">PECAL_1P03960</name>
</gene>
<protein>
    <submittedName>
        <fullName evidence="4">Uncharacterized protein</fullName>
    </submittedName>
</protein>
<keyword evidence="5" id="KW-1185">Reference proteome</keyword>
<feature type="repeat" description="ANK" evidence="3">
    <location>
        <begin position="50"/>
        <end position="82"/>
    </location>
</feature>
<dbReference type="PROSITE" id="PS50297">
    <property type="entry name" value="ANK_REP_REGION"/>
    <property type="match status" value="2"/>
</dbReference>
<dbReference type="SUPFAM" id="SSF48403">
    <property type="entry name" value="Ankyrin repeat"/>
    <property type="match status" value="1"/>
</dbReference>
<evidence type="ECO:0000256" key="2">
    <source>
        <dbReference type="ARBA" id="ARBA00023043"/>
    </source>
</evidence>
<comment type="caution">
    <text evidence="4">The sequence shown here is derived from an EMBL/GenBank/DDBJ whole genome shotgun (WGS) entry which is preliminary data.</text>
</comment>
<dbReference type="Pfam" id="PF12796">
    <property type="entry name" value="Ank_2"/>
    <property type="match status" value="1"/>
</dbReference>
<dbReference type="OrthoDB" id="194358at2759"/>
<evidence type="ECO:0000313" key="4">
    <source>
        <dbReference type="EMBL" id="CAH0364047.1"/>
    </source>
</evidence>
<name>A0A8J2S3I3_9STRA</name>
<dbReference type="InterPro" id="IPR051637">
    <property type="entry name" value="Ank_repeat_dom-contain_49"/>
</dbReference>
<dbReference type="AlphaFoldDB" id="A0A8J2S3I3"/>
<dbReference type="PANTHER" id="PTHR24180:SF45">
    <property type="entry name" value="POLY [ADP-RIBOSE] POLYMERASE TANKYRASE"/>
    <property type="match status" value="1"/>
</dbReference>
<dbReference type="SMART" id="SM00248">
    <property type="entry name" value="ANK"/>
    <property type="match status" value="2"/>
</dbReference>
<proteinExistence type="predicted"/>
<evidence type="ECO:0000313" key="5">
    <source>
        <dbReference type="Proteomes" id="UP000789595"/>
    </source>
</evidence>
<dbReference type="PANTHER" id="PTHR24180">
    <property type="entry name" value="CYCLIN-DEPENDENT KINASE INHIBITOR 2C-RELATED"/>
    <property type="match status" value="1"/>
</dbReference>
<keyword evidence="1" id="KW-0677">Repeat</keyword>
<evidence type="ECO:0000256" key="3">
    <source>
        <dbReference type="PROSITE-ProRule" id="PRU00023"/>
    </source>
</evidence>
<evidence type="ECO:0000256" key="1">
    <source>
        <dbReference type="ARBA" id="ARBA00022737"/>
    </source>
</evidence>
<dbReference type="PROSITE" id="PS50088">
    <property type="entry name" value="ANK_REPEAT"/>
    <property type="match status" value="2"/>
</dbReference>
<dbReference type="InterPro" id="IPR036770">
    <property type="entry name" value="Ankyrin_rpt-contain_sf"/>
</dbReference>
<dbReference type="Gene3D" id="1.25.40.20">
    <property type="entry name" value="Ankyrin repeat-containing domain"/>
    <property type="match status" value="1"/>
</dbReference>
<reference evidence="4" key="1">
    <citation type="submission" date="2021-11" db="EMBL/GenBank/DDBJ databases">
        <authorList>
            <consortium name="Genoscope - CEA"/>
            <person name="William W."/>
        </authorList>
    </citation>
    <scope>NUCLEOTIDE SEQUENCE</scope>
</reference>
<sequence>MAESEPLLLEEVFESAIDGEPAIKNWLAQGGDPDQGLAHVFHGTDVSFAQGSTLLMVAACMGRLDLVRLLVDHGADVNVTCTAGEHSPGWTALMWAVSSRSADCVEFLLARGANTSGIVDGPRIIYYEIHLEKPRIVRMLLAAGVALTTARFDGVFSNRTLEELANAEAAYCRQYVADREPDQGSLSQWLQTMTERGDRYAESASILEGTRLAGHSYKRWVLKDYMALLRLRSLLARKRARAGPETTLVVWRLFDTSTAVGVPDPCFWLVVEYAWLGNWRRP</sequence>
<dbReference type="InterPro" id="IPR002110">
    <property type="entry name" value="Ankyrin_rpt"/>
</dbReference>
<accession>A0A8J2S3I3</accession>